<dbReference type="Pfam" id="PF05147">
    <property type="entry name" value="LANC_like"/>
    <property type="match status" value="1"/>
</dbReference>
<dbReference type="Pfam" id="PF13575">
    <property type="entry name" value="DUF4135"/>
    <property type="match status" value="1"/>
</dbReference>
<sequence>MSETRSGESFLPIIELFTAAARRALGASLQALAPGLHGDEIALLRRVGEQGLNDNARLKISRTLLLELHAAKLGGQLTAEDDAGQFAQFIALATQPEFDPHLRRRYPALHERLRRSLELQRLALESLAMRFAADREALSVLLGRPAGRLLAVQPGEGDLHDGGQTVARLTLEGGRVMYKPRSLNIDLALDVFLGRVFADDAQRIRVPHALDRGGYGWAGFVEHRYCEGDDELAGFYRRLGHWLAVMQLLGGTDIHQENLIAAGPVPVVIDVESLFAVEVEPPPSGRGHAFDLASELIRTSVLRTGIVPFRAPTLGLGGIDLSAAGGLPGEQPQIRVPTIADEGTMRARLAVVSADFGQSQNHPSPHPDVSRYWDRITDGFLAATARLRALDADGALAPLLQGFLGCRVRDIRRPTQAYVEIMRMLWHPASLHDEPKAIERARDILARNAAVLPIAPSAPAEIDGEIDDMRRGDVPIFVASLDAARIEEALMHWRGMRVELEELTIRSALVTVDLNQRLGRNERVRSDVVARHPHAERLDARRRAVAARAVEQLLQLAVRGSDGTVTWISPVLGDTGWVTRPLQADLYTGLGGVALALAGYLHEVGQGRADPVDGAEAALDGAIAVMRAIETQDRPTTVGGMIGFGAQVWTWVALHDLLRRPQMLEWAVERAEAMAQAGFDGDQYLDLLEGASGTIVPLLQLAEVHADPRWPALAAQAARYMETQAIVDERGARWPSTIFAEPVGGFAHGASGIGWALTRIGLSEAGDADERARWLTLAERAFAFEDSLYDEAAGSWLDARVPDERQFLHAWCHGSVGIGLAASDLYARTGEARHLRTLRRAAAAAGRDGWGLGHTLCHGDLALWELLTRAARLDPDGSAQADPVEHSAQIVSAIEEHRGAVGSRARDAFTPGLMTGVAGAIHTLNRMHPQCGLASPLLFERHAPG</sequence>
<dbReference type="SMART" id="SM01260">
    <property type="entry name" value="LANC_like"/>
    <property type="match status" value="1"/>
</dbReference>
<accession>A0A0S2FCG2</accession>
<reference evidence="3 4" key="1">
    <citation type="journal article" date="2015" name="BMC Genomics">
        <title>Comparative genomics and metabolic profiling of the genus Lysobacter.</title>
        <authorList>
            <person name="de Bruijn I."/>
            <person name="Cheng X."/>
            <person name="de Jager V."/>
            <person name="Exposito R.G."/>
            <person name="Watrous J."/>
            <person name="Patel N."/>
            <person name="Postma J."/>
            <person name="Dorrestein P.C."/>
            <person name="Kobayashi D."/>
            <person name="Raaijmakers J.M."/>
        </authorList>
    </citation>
    <scope>NUCLEOTIDE SEQUENCE [LARGE SCALE GENOMIC DNA]</scope>
    <source>
        <strain evidence="3 4">76</strain>
    </source>
</reference>
<proteinExistence type="predicted"/>
<dbReference type="EMBL" id="CP011129">
    <property type="protein sequence ID" value="ALN81190.1"/>
    <property type="molecule type" value="Genomic_DNA"/>
</dbReference>
<dbReference type="Proteomes" id="UP000060787">
    <property type="component" value="Chromosome"/>
</dbReference>
<dbReference type="PATRIC" id="fig|84531.8.peg.3072"/>
<gene>
    <name evidence="3" type="primary">lanM</name>
    <name evidence="3" type="ORF">LA76x_3062</name>
</gene>
<dbReference type="GO" id="GO:0031179">
    <property type="term" value="P:peptide modification"/>
    <property type="evidence" value="ECO:0007669"/>
    <property type="project" value="InterPro"/>
</dbReference>
<evidence type="ECO:0000256" key="1">
    <source>
        <dbReference type="PIRSR" id="PIRSR607822-1"/>
    </source>
</evidence>
<evidence type="ECO:0000313" key="3">
    <source>
        <dbReference type="EMBL" id="ALN81190.1"/>
    </source>
</evidence>
<organism evidence="3 4">
    <name type="scientific">Lysobacter antibioticus</name>
    <dbReference type="NCBI Taxonomy" id="84531"/>
    <lineage>
        <taxon>Bacteria</taxon>
        <taxon>Pseudomonadati</taxon>
        <taxon>Pseudomonadota</taxon>
        <taxon>Gammaproteobacteria</taxon>
        <taxon>Lysobacterales</taxon>
        <taxon>Lysobacteraceae</taxon>
        <taxon>Lysobacter</taxon>
    </lineage>
</organism>
<protein>
    <submittedName>
        <fullName evidence="3">Type 2 lantibiotic biosynthesis LanM family protein</fullName>
    </submittedName>
</protein>
<evidence type="ECO:0000259" key="2">
    <source>
        <dbReference type="Pfam" id="PF13575"/>
    </source>
</evidence>
<dbReference type="AlphaFoldDB" id="A0A0S2FCG2"/>
<dbReference type="eggNOG" id="COG4403">
    <property type="taxonomic scope" value="Bacteria"/>
</dbReference>
<feature type="binding site" evidence="1">
    <location>
        <position position="857"/>
    </location>
    <ligand>
        <name>Zn(2+)</name>
        <dbReference type="ChEBI" id="CHEBI:29105"/>
    </ligand>
</feature>
<dbReference type="KEGG" id="lab:LA76x_3062"/>
<evidence type="ECO:0000313" key="4">
    <source>
        <dbReference type="Proteomes" id="UP000060787"/>
    </source>
</evidence>
<dbReference type="PRINTS" id="PR01950">
    <property type="entry name" value="LANCSUPER"/>
</dbReference>
<dbReference type="InterPro" id="IPR007822">
    <property type="entry name" value="LANC-like"/>
</dbReference>
<dbReference type="GO" id="GO:0046872">
    <property type="term" value="F:metal ion binding"/>
    <property type="evidence" value="ECO:0007669"/>
    <property type="project" value="UniProtKB-KW"/>
</dbReference>
<dbReference type="SUPFAM" id="SSF158745">
    <property type="entry name" value="LanC-like"/>
    <property type="match status" value="1"/>
</dbReference>
<feature type="binding site" evidence="1">
    <location>
        <position position="858"/>
    </location>
    <ligand>
        <name>Zn(2+)</name>
        <dbReference type="ChEBI" id="CHEBI:29105"/>
    </ligand>
</feature>
<dbReference type="NCBIfam" id="TIGR03897">
    <property type="entry name" value="lanti_2_LanM"/>
    <property type="match status" value="1"/>
</dbReference>
<dbReference type="STRING" id="84531.LA76x_3062"/>
<dbReference type="Gene3D" id="1.50.10.10">
    <property type="match status" value="1"/>
</dbReference>
<dbReference type="RefSeq" id="WP_057918303.1">
    <property type="nucleotide sequence ID" value="NZ_CP011129.1"/>
</dbReference>
<keyword evidence="1" id="KW-0862">Zinc</keyword>
<feature type="domain" description="Lantibiotic biosynthesis protein dehydration" evidence="2">
    <location>
        <begin position="106"/>
        <end position="479"/>
    </location>
</feature>
<dbReference type="InterPro" id="IPR012341">
    <property type="entry name" value="6hp_glycosidase-like_sf"/>
</dbReference>
<dbReference type="InterPro" id="IPR017146">
    <property type="entry name" value="Lanti_2_LanM"/>
</dbReference>
<dbReference type="GO" id="GO:0005975">
    <property type="term" value="P:carbohydrate metabolic process"/>
    <property type="evidence" value="ECO:0007669"/>
    <property type="project" value="InterPro"/>
</dbReference>
<keyword evidence="4" id="KW-1185">Reference proteome</keyword>
<feature type="binding site" evidence="1">
    <location>
        <position position="812"/>
    </location>
    <ligand>
        <name>Zn(2+)</name>
        <dbReference type="ChEBI" id="CHEBI:29105"/>
    </ligand>
</feature>
<keyword evidence="1" id="KW-0479">Metal-binding</keyword>
<dbReference type="PIRSF" id="PIRSF037228">
    <property type="entry name" value="Lant_mod_RumM"/>
    <property type="match status" value="1"/>
</dbReference>
<name>A0A0S2FCG2_LYSAN</name>
<dbReference type="InterPro" id="IPR025410">
    <property type="entry name" value="Lant_dehyd"/>
</dbReference>
<dbReference type="CDD" id="cd04792">
    <property type="entry name" value="LanM-like"/>
    <property type="match status" value="1"/>
</dbReference>